<evidence type="ECO:0000313" key="2">
    <source>
        <dbReference type="Proteomes" id="UP001162992"/>
    </source>
</evidence>
<reference evidence="2" key="1">
    <citation type="journal article" date="2024" name="Proc. Natl. Acad. Sci. U.S.A.">
        <title>Extraordinary preservation of gene collinearity over three hundred million years revealed in homosporous lycophytes.</title>
        <authorList>
            <person name="Li C."/>
            <person name="Wickell D."/>
            <person name="Kuo L.Y."/>
            <person name="Chen X."/>
            <person name="Nie B."/>
            <person name="Liao X."/>
            <person name="Peng D."/>
            <person name="Ji J."/>
            <person name="Jenkins J."/>
            <person name="Williams M."/>
            <person name="Shu S."/>
            <person name="Plott C."/>
            <person name="Barry K."/>
            <person name="Rajasekar S."/>
            <person name="Grimwood J."/>
            <person name="Han X."/>
            <person name="Sun S."/>
            <person name="Hou Z."/>
            <person name="He W."/>
            <person name="Dai G."/>
            <person name="Sun C."/>
            <person name="Schmutz J."/>
            <person name="Leebens-Mack J.H."/>
            <person name="Li F.W."/>
            <person name="Wang L."/>
        </authorList>
    </citation>
    <scope>NUCLEOTIDE SEQUENCE [LARGE SCALE GENOMIC DNA]</scope>
    <source>
        <strain evidence="2">cv. PW_Plant_1</strain>
    </source>
</reference>
<dbReference type="EMBL" id="CM055103">
    <property type="protein sequence ID" value="KAJ7535218.1"/>
    <property type="molecule type" value="Genomic_DNA"/>
</dbReference>
<gene>
    <name evidence="1" type="ORF">O6H91_12G022900</name>
</gene>
<name>A0ACC2BZK0_DIPCM</name>
<keyword evidence="2" id="KW-1185">Reference proteome</keyword>
<proteinExistence type="predicted"/>
<dbReference type="Proteomes" id="UP001162992">
    <property type="component" value="Chromosome 12"/>
</dbReference>
<sequence>MHLTLFEIIWRIRSSISMQENYTRDMWRRWRSKIFRRNMLVWWTIAGVCVGIALGAALYNADCSGLVIELIGYPGEIFIRALQALVLPLIVFALMSGVFSLRRTPNGVGQVTRWSLIYYLLSMLLAVGLGIGLVYAIRPGHSAPFSDENVSKCSQTNSTATSLQGSAARKSTIDSLLDIGRSVVPVNLVAAAAQPNYLGVVSFSIVFAFAIISLGEQAESLISLVEVCNQVVLNIIFAVITCTPIGVASLIASTILKACKVVHLLKALGLFISTVLVGFFIHSLLILPLTVVLLSKRSPLKIFRAFLPALSMGFGTSSSAATMPVTMQCGEDYGCKSSIVRYIIPFGTNINRDGAALYEAVAVLFICQTHGLTLSASEVVILTITATIAAIGSASIPNAALVSMITVLQALGLSEYIGDVSILYATDWLLGMFRTSVNIWGDACACVIVDAWAARWNKDESAARLEGAEADYLADNDGACPCEAH</sequence>
<comment type="caution">
    <text evidence="1">The sequence shown here is derived from an EMBL/GenBank/DDBJ whole genome shotgun (WGS) entry which is preliminary data.</text>
</comment>
<organism evidence="1 2">
    <name type="scientific">Diphasiastrum complanatum</name>
    <name type="common">Issler's clubmoss</name>
    <name type="synonym">Lycopodium complanatum</name>
    <dbReference type="NCBI Taxonomy" id="34168"/>
    <lineage>
        <taxon>Eukaryota</taxon>
        <taxon>Viridiplantae</taxon>
        <taxon>Streptophyta</taxon>
        <taxon>Embryophyta</taxon>
        <taxon>Tracheophyta</taxon>
        <taxon>Lycopodiopsida</taxon>
        <taxon>Lycopodiales</taxon>
        <taxon>Lycopodiaceae</taxon>
        <taxon>Lycopodioideae</taxon>
        <taxon>Diphasiastrum</taxon>
    </lineage>
</organism>
<protein>
    <submittedName>
        <fullName evidence="1">Uncharacterized protein</fullName>
    </submittedName>
</protein>
<evidence type="ECO:0000313" key="1">
    <source>
        <dbReference type="EMBL" id="KAJ7535218.1"/>
    </source>
</evidence>
<accession>A0ACC2BZK0</accession>